<accession>A0A1Y3BCX6</accession>
<reference evidence="1 2" key="1">
    <citation type="submission" date="2017-03" db="EMBL/GenBank/DDBJ databases">
        <title>Genome Survey of Euroglyphus maynei.</title>
        <authorList>
            <person name="Arlian L.G."/>
            <person name="Morgan M.S."/>
            <person name="Rider S.D."/>
        </authorList>
    </citation>
    <scope>NUCLEOTIDE SEQUENCE [LARGE SCALE GENOMIC DNA]</scope>
    <source>
        <strain evidence="1">Arlian Lab</strain>
        <tissue evidence="1">Whole body</tissue>
    </source>
</reference>
<evidence type="ECO:0000313" key="1">
    <source>
        <dbReference type="EMBL" id="OTF78047.1"/>
    </source>
</evidence>
<feature type="non-terminal residue" evidence="1">
    <location>
        <position position="40"/>
    </location>
</feature>
<gene>
    <name evidence="1" type="ORF">BLA29_015526</name>
</gene>
<dbReference type="AlphaFoldDB" id="A0A1Y3BCX6"/>
<name>A0A1Y3BCX6_EURMA</name>
<dbReference type="EMBL" id="MUJZ01029736">
    <property type="protein sequence ID" value="OTF78047.1"/>
    <property type="molecule type" value="Genomic_DNA"/>
</dbReference>
<comment type="caution">
    <text evidence="1">The sequence shown here is derived from an EMBL/GenBank/DDBJ whole genome shotgun (WGS) entry which is preliminary data.</text>
</comment>
<organism evidence="1 2">
    <name type="scientific">Euroglyphus maynei</name>
    <name type="common">Mayne's house dust mite</name>
    <dbReference type="NCBI Taxonomy" id="6958"/>
    <lineage>
        <taxon>Eukaryota</taxon>
        <taxon>Metazoa</taxon>
        <taxon>Ecdysozoa</taxon>
        <taxon>Arthropoda</taxon>
        <taxon>Chelicerata</taxon>
        <taxon>Arachnida</taxon>
        <taxon>Acari</taxon>
        <taxon>Acariformes</taxon>
        <taxon>Sarcoptiformes</taxon>
        <taxon>Astigmata</taxon>
        <taxon>Psoroptidia</taxon>
        <taxon>Analgoidea</taxon>
        <taxon>Pyroglyphidae</taxon>
        <taxon>Pyroglyphinae</taxon>
        <taxon>Euroglyphus</taxon>
    </lineage>
</organism>
<evidence type="ECO:0000313" key="2">
    <source>
        <dbReference type="Proteomes" id="UP000194236"/>
    </source>
</evidence>
<keyword evidence="2" id="KW-1185">Reference proteome</keyword>
<protein>
    <submittedName>
        <fullName evidence="1">Uncharacterized protein</fullName>
    </submittedName>
</protein>
<sequence length="40" mass="4262">MLSTPPAMTISASPHLMVRAAIPTASNPEPHRRLRVVPGT</sequence>
<proteinExistence type="predicted"/>
<dbReference type="Proteomes" id="UP000194236">
    <property type="component" value="Unassembled WGS sequence"/>
</dbReference>